<name>W8GSU0_9MOLU</name>
<dbReference type="Pfam" id="PF07510">
    <property type="entry name" value="GmrSD_C"/>
    <property type="match status" value="1"/>
</dbReference>
<dbReference type="InterPro" id="IPR011089">
    <property type="entry name" value="GmrSD_C"/>
</dbReference>
<reference evidence="3 4" key="1">
    <citation type="journal article" date="2014" name="Genome Biol. Evol.">
        <title>Phylogenomics of "Candidatus Hepatoplasma crinochetorum," a Lineage of Mollicutes Associated with Noninsect Arthropods.</title>
        <authorList>
            <person name="Leclercq S."/>
            <person name="Dittmer J."/>
            <person name="Bouchon D."/>
            <person name="Cordaux R."/>
        </authorList>
    </citation>
    <scope>NUCLEOTIDE SEQUENCE [LARGE SCALE GENOMIC DNA]</scope>
    <source>
        <strain evidence="3 4">Av</strain>
    </source>
</reference>
<dbReference type="PANTHER" id="PTHR35149:SF2">
    <property type="entry name" value="DUF262 DOMAIN-CONTAINING PROTEIN"/>
    <property type="match status" value="1"/>
</dbReference>
<evidence type="ECO:0000259" key="1">
    <source>
        <dbReference type="Pfam" id="PF03235"/>
    </source>
</evidence>
<sequence length="622" mass="74973">MNDSVQRIKLLDFFNYGSIYSVPVYQRKYVWNENNIKSLFEDIKDLEDENNPEKTLYLGNILINNDKNNKKWIVDGQQRITTFILFFKALIDSMENEIVDYHSYSHFEKYKFNLNKLIYMQDSDEPNKNKIRLKISEINNREKFEKLIDSNEYINIFNNNKELKKIKAKNKDNIFFNNYICFRELIREFLEEENIYDIIKIFKNIWIIQINLQENDNELKIFETLNSKGTPLNSIDLIKNIYFMKLHELEKEKNSDKKKIIEIEDEIKLFFEDLLFEKISEWGKKSNIEFTKIVKEYIIYKSIKSNNNYLKTIKLPKEKDPQDLYYKFKLIVEWEFNGFKTIDDISLSIKDFNKFLLIKDMVKKYKNISKKSNLKDYEVSLMIFNDLYTGSQFFPIIIQLLENENEVTLAKDYSKIEKVTKDFENSIFLLEKMIIKRQFVGKGTRLLTRTINKIKINNYNDLLEEFVEKYDFIPENDEFKEGLNKMDVYGEKGNDILKGFFWKIELNKRNIKNSYETIINHNRKEKFTIEHIMPKKLNKIWERSLGVENIINHKKFLNKLGNLTITADNSSISNKSFPEKKKNYKESILEINRKIAEYDHWDFEKINKRTKELTEIALQIWD</sequence>
<evidence type="ECO:0008006" key="5">
    <source>
        <dbReference type="Google" id="ProtNLM"/>
    </source>
</evidence>
<dbReference type="STRING" id="1427984.X271_00364"/>
<dbReference type="eggNOG" id="COG1479">
    <property type="taxonomic scope" value="Bacteria"/>
</dbReference>
<evidence type="ECO:0000259" key="2">
    <source>
        <dbReference type="Pfam" id="PF07510"/>
    </source>
</evidence>
<dbReference type="OrthoDB" id="9798761at2"/>
<dbReference type="HOGENOM" id="CLU_011736_2_2_14"/>
<evidence type="ECO:0000313" key="4">
    <source>
        <dbReference type="Proteomes" id="UP000019450"/>
    </source>
</evidence>
<feature type="domain" description="GmrSD restriction endonucleases N-terminal" evidence="1">
    <location>
        <begin position="11"/>
        <end position="243"/>
    </location>
</feature>
<gene>
    <name evidence="3" type="ORF">X271_00364</name>
</gene>
<dbReference type="InterPro" id="IPR004919">
    <property type="entry name" value="GmrSD_N"/>
</dbReference>
<accession>W8GSU0</accession>
<dbReference type="AlphaFoldDB" id="W8GSU0"/>
<dbReference type="PANTHER" id="PTHR35149">
    <property type="entry name" value="SLL5132 PROTEIN"/>
    <property type="match status" value="1"/>
</dbReference>
<keyword evidence="4" id="KW-1185">Reference proteome</keyword>
<protein>
    <recommendedName>
        <fullName evidence="5">DUF262 domain-containing protein</fullName>
    </recommendedName>
</protein>
<dbReference type="KEGG" id="hcr:X271_00364"/>
<feature type="domain" description="GmrSD restriction endonucleases C-terminal" evidence="2">
    <location>
        <begin position="474"/>
        <end position="615"/>
    </location>
</feature>
<organism evidence="3 4">
    <name type="scientific">Candidatus Hepatoplasma crinochetorum Av</name>
    <dbReference type="NCBI Taxonomy" id="1427984"/>
    <lineage>
        <taxon>Bacteria</taxon>
        <taxon>Bacillati</taxon>
        <taxon>Mycoplasmatota</taxon>
        <taxon>Mollicutes</taxon>
        <taxon>Candidatus Hepatoplasmataceae</taxon>
        <taxon>Candidatus Hepatoplasma</taxon>
    </lineage>
</organism>
<dbReference type="Proteomes" id="UP000019450">
    <property type="component" value="Chromosome"/>
</dbReference>
<evidence type="ECO:0000313" key="3">
    <source>
        <dbReference type="EMBL" id="AHK22470.1"/>
    </source>
</evidence>
<proteinExistence type="predicted"/>
<dbReference type="RefSeq" id="WP_025208763.1">
    <property type="nucleotide sequence ID" value="NZ_CP006932.1"/>
</dbReference>
<dbReference type="Pfam" id="PF03235">
    <property type="entry name" value="GmrSD_N"/>
    <property type="match status" value="1"/>
</dbReference>
<dbReference type="EMBL" id="CP006932">
    <property type="protein sequence ID" value="AHK22470.1"/>
    <property type="molecule type" value="Genomic_DNA"/>
</dbReference>